<sequence length="162" mass="17828">MVRWDRPLFLCLQGGARMSKGARPVWILAAMMLAGFPAANALYWPELKKAGVLPVNADSIGLPIFSSVILAFLLSPLVLGVTWLCLRRSNPAARPKIWRNDLPFASALSLLIFGGAAAFLAAGELMGNYFGQPWYEYLWPAHSLLCIAWLLALHTAVMKRMS</sequence>
<proteinExistence type="predicted"/>
<feature type="transmembrane region" description="Helical" evidence="1">
    <location>
        <begin position="25"/>
        <end position="44"/>
    </location>
</feature>
<comment type="caution">
    <text evidence="2">The sequence shown here is derived from an EMBL/GenBank/DDBJ whole genome shotgun (WGS) entry which is preliminary data.</text>
</comment>
<protein>
    <submittedName>
        <fullName evidence="2">Uncharacterized protein</fullName>
    </submittedName>
</protein>
<dbReference type="AlphaFoldDB" id="A0A7W6BJ84"/>
<accession>A0A7W6BJ84</accession>
<keyword evidence="1" id="KW-0472">Membrane</keyword>
<feature type="transmembrane region" description="Helical" evidence="1">
    <location>
        <begin position="64"/>
        <end position="86"/>
    </location>
</feature>
<feature type="transmembrane region" description="Helical" evidence="1">
    <location>
        <begin position="107"/>
        <end position="131"/>
    </location>
</feature>
<keyword evidence="3" id="KW-1185">Reference proteome</keyword>
<evidence type="ECO:0000256" key="1">
    <source>
        <dbReference type="SAM" id="Phobius"/>
    </source>
</evidence>
<gene>
    <name evidence="2" type="ORF">GGR43_000241</name>
</gene>
<organism evidence="2 3">
    <name type="scientific">Sphingobium jiangsuense</name>
    <dbReference type="NCBI Taxonomy" id="870476"/>
    <lineage>
        <taxon>Bacteria</taxon>
        <taxon>Pseudomonadati</taxon>
        <taxon>Pseudomonadota</taxon>
        <taxon>Alphaproteobacteria</taxon>
        <taxon>Sphingomonadales</taxon>
        <taxon>Sphingomonadaceae</taxon>
        <taxon>Sphingobium</taxon>
    </lineage>
</organism>
<reference evidence="2 3" key="1">
    <citation type="submission" date="2020-08" db="EMBL/GenBank/DDBJ databases">
        <title>Genomic Encyclopedia of Type Strains, Phase IV (KMG-IV): sequencing the most valuable type-strain genomes for metagenomic binning, comparative biology and taxonomic classification.</title>
        <authorList>
            <person name="Goeker M."/>
        </authorList>
    </citation>
    <scope>NUCLEOTIDE SEQUENCE [LARGE SCALE GENOMIC DNA]</scope>
    <source>
        <strain evidence="2 3">DSM 26189</strain>
    </source>
</reference>
<dbReference type="EMBL" id="JACIDT010000001">
    <property type="protein sequence ID" value="MBB3924547.1"/>
    <property type="molecule type" value="Genomic_DNA"/>
</dbReference>
<keyword evidence="1" id="KW-0812">Transmembrane</keyword>
<dbReference type="Proteomes" id="UP000571950">
    <property type="component" value="Unassembled WGS sequence"/>
</dbReference>
<evidence type="ECO:0000313" key="3">
    <source>
        <dbReference type="Proteomes" id="UP000571950"/>
    </source>
</evidence>
<keyword evidence="1" id="KW-1133">Transmembrane helix</keyword>
<dbReference type="RefSeq" id="WP_188070114.1">
    <property type="nucleotide sequence ID" value="NZ_BSPS01000087.1"/>
</dbReference>
<evidence type="ECO:0000313" key="2">
    <source>
        <dbReference type="EMBL" id="MBB3924547.1"/>
    </source>
</evidence>
<feature type="transmembrane region" description="Helical" evidence="1">
    <location>
        <begin position="137"/>
        <end position="157"/>
    </location>
</feature>
<name>A0A7W6BJ84_9SPHN</name>